<feature type="transmembrane region" description="Helical" evidence="6">
    <location>
        <begin position="21"/>
        <end position="41"/>
    </location>
</feature>
<dbReference type="InterPro" id="IPR003838">
    <property type="entry name" value="ABC3_permease_C"/>
</dbReference>
<keyword evidence="10" id="KW-1185">Reference proteome</keyword>
<protein>
    <submittedName>
        <fullName evidence="9">ABC transporter permease</fullName>
    </submittedName>
</protein>
<comment type="subcellular location">
    <subcellularLocation>
        <location evidence="1">Cell membrane</location>
        <topology evidence="1">Multi-pass membrane protein</topology>
    </subcellularLocation>
</comment>
<keyword evidence="5 6" id="KW-0472">Membrane</keyword>
<evidence type="ECO:0000256" key="2">
    <source>
        <dbReference type="ARBA" id="ARBA00022475"/>
    </source>
</evidence>
<comment type="caution">
    <text evidence="9">The sequence shown here is derived from an EMBL/GenBank/DDBJ whole genome shotgun (WGS) entry which is preliminary data.</text>
</comment>
<feature type="transmembrane region" description="Helical" evidence="6">
    <location>
        <begin position="763"/>
        <end position="783"/>
    </location>
</feature>
<evidence type="ECO:0000256" key="3">
    <source>
        <dbReference type="ARBA" id="ARBA00022692"/>
    </source>
</evidence>
<accession>A0ABW5NME4</accession>
<proteinExistence type="predicted"/>
<dbReference type="InterPro" id="IPR050250">
    <property type="entry name" value="Macrolide_Exporter_MacB"/>
</dbReference>
<evidence type="ECO:0000313" key="10">
    <source>
        <dbReference type="Proteomes" id="UP001597393"/>
    </source>
</evidence>
<dbReference type="InterPro" id="IPR025857">
    <property type="entry name" value="MacB_PCD"/>
</dbReference>
<evidence type="ECO:0000259" key="7">
    <source>
        <dbReference type="Pfam" id="PF02687"/>
    </source>
</evidence>
<dbReference type="PANTHER" id="PTHR30572:SF18">
    <property type="entry name" value="ABC-TYPE MACROLIDE FAMILY EXPORT SYSTEM PERMEASE COMPONENT 2"/>
    <property type="match status" value="1"/>
</dbReference>
<feature type="transmembrane region" description="Helical" evidence="6">
    <location>
        <begin position="375"/>
        <end position="401"/>
    </location>
</feature>
<reference evidence="10" key="1">
    <citation type="journal article" date="2019" name="Int. J. Syst. Evol. Microbiol.">
        <title>The Global Catalogue of Microorganisms (GCM) 10K type strain sequencing project: providing services to taxonomists for standard genome sequencing and annotation.</title>
        <authorList>
            <consortium name="The Broad Institute Genomics Platform"/>
            <consortium name="The Broad Institute Genome Sequencing Center for Infectious Disease"/>
            <person name="Wu L."/>
            <person name="Ma J."/>
        </authorList>
    </citation>
    <scope>NUCLEOTIDE SEQUENCE [LARGE SCALE GENOMIC DNA]</scope>
    <source>
        <strain evidence="10">KCTC 42248</strain>
    </source>
</reference>
<feature type="domain" description="ABC3 transporter permease C-terminal" evidence="7">
    <location>
        <begin position="288"/>
        <end position="400"/>
    </location>
</feature>
<evidence type="ECO:0000313" key="9">
    <source>
        <dbReference type="EMBL" id="MFD2600291.1"/>
    </source>
</evidence>
<evidence type="ECO:0000256" key="4">
    <source>
        <dbReference type="ARBA" id="ARBA00022989"/>
    </source>
</evidence>
<keyword evidence="3 6" id="KW-0812">Transmembrane</keyword>
<keyword evidence="4 6" id="KW-1133">Transmembrane helix</keyword>
<dbReference type="Pfam" id="PF12704">
    <property type="entry name" value="MacB_PCD"/>
    <property type="match status" value="1"/>
</dbReference>
<dbReference type="Proteomes" id="UP001597393">
    <property type="component" value="Unassembled WGS sequence"/>
</dbReference>
<evidence type="ECO:0000259" key="8">
    <source>
        <dbReference type="Pfam" id="PF12704"/>
    </source>
</evidence>
<feature type="transmembrane region" description="Helical" evidence="6">
    <location>
        <begin position="680"/>
        <end position="702"/>
    </location>
</feature>
<dbReference type="RefSeq" id="WP_380870431.1">
    <property type="nucleotide sequence ID" value="NZ_JBHUMA010000009.1"/>
</dbReference>
<feature type="transmembrane region" description="Helical" evidence="6">
    <location>
        <begin position="729"/>
        <end position="748"/>
    </location>
</feature>
<gene>
    <name evidence="9" type="ORF">ACFSQ3_15160</name>
</gene>
<dbReference type="Pfam" id="PF02687">
    <property type="entry name" value="FtsX"/>
    <property type="match status" value="2"/>
</dbReference>
<evidence type="ECO:0000256" key="1">
    <source>
        <dbReference type="ARBA" id="ARBA00004651"/>
    </source>
</evidence>
<evidence type="ECO:0000256" key="5">
    <source>
        <dbReference type="ARBA" id="ARBA00023136"/>
    </source>
</evidence>
<dbReference type="PANTHER" id="PTHR30572">
    <property type="entry name" value="MEMBRANE COMPONENT OF TRANSPORTER-RELATED"/>
    <property type="match status" value="1"/>
</dbReference>
<evidence type="ECO:0000256" key="6">
    <source>
        <dbReference type="SAM" id="Phobius"/>
    </source>
</evidence>
<feature type="transmembrane region" description="Helical" evidence="6">
    <location>
        <begin position="327"/>
        <end position="355"/>
    </location>
</feature>
<name>A0ABW5NME4_9SPHI</name>
<sequence>MIKNYIKIAWRNFKKNILFSGLNILGLAVGFAGFILSYQYINRETSFDQWNPNLENIYLVGLTLNGEYTDQTPPSLAPAIMEEFPEIILAGRKMSYIYGTYPIFGKETVRVENTVMVDSAAATIFQMKTIDGKPFSAFERSEGTIANQEISAQLFSKDSLPSTENPIELRSLSTQVDFYETFYGIAEKRKLSVIDYDMLLVKRIYDEVDNGNPFTFETYILVKPETDIAALENKISSYYENHTSKNHIVKSSAFADGKVYLDPLKNLHLQPKHGSNMPYLTIWVLGGLSVIILILSAINFTNLIIAQSEIRGKEVGIKKLFGISRGALIFQFILEVFLQCVVAACLAWFVLIISSNALTKWFNDDLTEYLYHTDTMVQLLSAVFIVTIIAGTYPALSLSGFKPISVLRGSMQTSHARIGFRTVLLTFQFIIASIFISGIIIINNQLDFMRSKARGFETEQVISFKGMSLVYEVGNGWKNDFRNRLINSGTITHVATTSNSPAEGQPPAKKQFSGGRNKMEVDLVGIDLDFFDLLSIPTIAGRSKLTNQEFETDTVNHFVVINESMAAAMEVDNPVGQKISGCDTDFTVVGVVQDYKAYGFESKVAPSAYIFKDECGVGSYKLDVLIRTEKGKTKDAISTMDAEWKNNPNSDRLPLSYTFMDSNYAQLHEKQEQLKNVSSAFASLAIAIAALGLFNLAAFHVVSKRKEVSIRKVLGASVVQLFFLLNRPFLKVFVVSNLIAIPVGFFLLKRWLQNFAYQVDVSIWPFAISAVSLIIIMGITITVQSLRAAIANPVNSLRDE</sequence>
<organism evidence="9 10">
    <name type="scientific">Sphingobacterium corticis</name>
    <dbReference type="NCBI Taxonomy" id="1812823"/>
    <lineage>
        <taxon>Bacteria</taxon>
        <taxon>Pseudomonadati</taxon>
        <taxon>Bacteroidota</taxon>
        <taxon>Sphingobacteriia</taxon>
        <taxon>Sphingobacteriales</taxon>
        <taxon>Sphingobacteriaceae</taxon>
        <taxon>Sphingobacterium</taxon>
    </lineage>
</organism>
<feature type="transmembrane region" description="Helical" evidence="6">
    <location>
        <begin position="422"/>
        <end position="442"/>
    </location>
</feature>
<feature type="domain" description="ABC3 transporter permease C-terminal" evidence="7">
    <location>
        <begin position="680"/>
        <end position="793"/>
    </location>
</feature>
<feature type="domain" description="MacB-like periplasmic core" evidence="8">
    <location>
        <begin position="488"/>
        <end position="611"/>
    </location>
</feature>
<keyword evidence="2" id="KW-1003">Cell membrane</keyword>
<dbReference type="EMBL" id="JBHUMA010000009">
    <property type="protein sequence ID" value="MFD2600291.1"/>
    <property type="molecule type" value="Genomic_DNA"/>
</dbReference>
<feature type="transmembrane region" description="Helical" evidence="6">
    <location>
        <begin position="280"/>
        <end position="306"/>
    </location>
</feature>